<dbReference type="EMBL" id="BX294156">
    <property type="protein sequence ID" value="CAD77894.1"/>
    <property type="molecule type" value="Genomic_DNA"/>
</dbReference>
<keyword evidence="2" id="KW-1185">Reference proteome</keyword>
<evidence type="ECO:0000313" key="2">
    <source>
        <dbReference type="Proteomes" id="UP000001025"/>
    </source>
</evidence>
<dbReference type="EnsemblBacteria" id="CAD77894">
    <property type="protein sequence ID" value="CAD77894"/>
    <property type="gene ID" value="RB13012"/>
</dbReference>
<protein>
    <submittedName>
        <fullName evidence="1">Uncharacterized protein</fullName>
    </submittedName>
</protein>
<proteinExistence type="predicted"/>
<dbReference type="Proteomes" id="UP000001025">
    <property type="component" value="Chromosome"/>
</dbReference>
<sequence length="65" mass="7413">MHASGGLMTPTIAFQSPWFFIDQSCRTSPGWSGSYEEHRQSRCRSNVCDFIARNVRRATRSVFGQ</sequence>
<name>Q7UHS6_RHOBA</name>
<evidence type="ECO:0000313" key="1">
    <source>
        <dbReference type="EMBL" id="CAD77894.1"/>
    </source>
</evidence>
<dbReference type="KEGG" id="rba:RB13012"/>
<accession>Q7UHS6</accession>
<dbReference type="InParanoid" id="Q7UHS6"/>
<organism evidence="1 2">
    <name type="scientific">Rhodopirellula baltica (strain DSM 10527 / NCIMB 13988 / SH1)</name>
    <dbReference type="NCBI Taxonomy" id="243090"/>
    <lineage>
        <taxon>Bacteria</taxon>
        <taxon>Pseudomonadati</taxon>
        <taxon>Planctomycetota</taxon>
        <taxon>Planctomycetia</taxon>
        <taxon>Pirellulales</taxon>
        <taxon>Pirellulaceae</taxon>
        <taxon>Rhodopirellula</taxon>
    </lineage>
</organism>
<gene>
    <name evidence="1" type="ordered locus">RB13012</name>
</gene>
<dbReference type="AlphaFoldDB" id="Q7UHS6"/>
<reference evidence="1 2" key="1">
    <citation type="journal article" date="2003" name="Proc. Natl. Acad. Sci. U.S.A.">
        <title>Complete genome sequence of the marine planctomycete Pirellula sp. strain 1.</title>
        <authorList>
            <person name="Gloeckner F.O."/>
            <person name="Kube M."/>
            <person name="Bauer M."/>
            <person name="Teeling H."/>
            <person name="Lombardot T."/>
            <person name="Ludwig W."/>
            <person name="Gade D."/>
            <person name="Beck A."/>
            <person name="Borzym K."/>
            <person name="Heitmann K."/>
            <person name="Rabus R."/>
            <person name="Schlesner H."/>
            <person name="Amann R."/>
            <person name="Reinhardt R."/>
        </authorList>
    </citation>
    <scope>NUCLEOTIDE SEQUENCE [LARGE SCALE GENOMIC DNA]</scope>
    <source>
        <strain evidence="2">DSM 10527 / NCIMB 13988 / SH1</strain>
    </source>
</reference>
<dbReference type="HOGENOM" id="CLU_2846943_0_0_0"/>